<dbReference type="AlphaFoldDB" id="A0A2T3NKF0"/>
<dbReference type="RefSeq" id="WP_107296610.1">
    <property type="nucleotide sequence ID" value="NZ_PYMB01000001.1"/>
</dbReference>
<name>A0A2T3NKF0_9GAMM</name>
<evidence type="ECO:0000313" key="2">
    <source>
        <dbReference type="EMBL" id="PSW15988.1"/>
    </source>
</evidence>
<gene>
    <name evidence="2" type="ORF">C9J01_02985</name>
</gene>
<feature type="chain" id="PRO_5015716228" evidence="1">
    <location>
        <begin position="20"/>
        <end position="145"/>
    </location>
</feature>
<proteinExistence type="predicted"/>
<protein>
    <submittedName>
        <fullName evidence="2">Uncharacterized protein</fullName>
    </submittedName>
</protein>
<comment type="caution">
    <text evidence="2">The sequence shown here is derived from an EMBL/GenBank/DDBJ whole genome shotgun (WGS) entry which is preliminary data.</text>
</comment>
<accession>A0A2T3NKF0</accession>
<evidence type="ECO:0000256" key="1">
    <source>
        <dbReference type="SAM" id="SignalP"/>
    </source>
</evidence>
<reference evidence="2 3" key="1">
    <citation type="submission" date="2018-03" db="EMBL/GenBank/DDBJ databases">
        <title>Whole genome sequencing of Histamine producing bacteria.</title>
        <authorList>
            <person name="Butler K."/>
        </authorList>
    </citation>
    <scope>NUCLEOTIDE SEQUENCE [LARGE SCALE GENOMIC DNA]</scope>
    <source>
        <strain evidence="2 3">DSM 19138</strain>
    </source>
</reference>
<organism evidence="2 3">
    <name type="scientific">Photobacterium rosenbergii</name>
    <dbReference type="NCBI Taxonomy" id="294936"/>
    <lineage>
        <taxon>Bacteria</taxon>
        <taxon>Pseudomonadati</taxon>
        <taxon>Pseudomonadota</taxon>
        <taxon>Gammaproteobacteria</taxon>
        <taxon>Vibrionales</taxon>
        <taxon>Vibrionaceae</taxon>
        <taxon>Photobacterium</taxon>
    </lineage>
</organism>
<keyword evidence="1" id="KW-0732">Signal</keyword>
<dbReference type="Proteomes" id="UP000241346">
    <property type="component" value="Unassembled WGS sequence"/>
</dbReference>
<sequence length="145" mass="16372">MKLFITAVVVCSLSLQVIASPISPIIKTIVGDSYTAYEATKICANELFYNPYTKSLFTSESASDQTWELTYVSEVQLGDRYTPFKANFKTHIQDDKIHVTIDDAKIIDSIGREVRSFSSPHAVTKPLENKMYDAYESFMICVSDY</sequence>
<dbReference type="EMBL" id="PYMB01000001">
    <property type="protein sequence ID" value="PSW15988.1"/>
    <property type="molecule type" value="Genomic_DNA"/>
</dbReference>
<feature type="signal peptide" evidence="1">
    <location>
        <begin position="1"/>
        <end position="19"/>
    </location>
</feature>
<evidence type="ECO:0000313" key="3">
    <source>
        <dbReference type="Proteomes" id="UP000241346"/>
    </source>
</evidence>